<dbReference type="Proteomes" id="UP001274830">
    <property type="component" value="Unassembled WGS sequence"/>
</dbReference>
<protein>
    <recommendedName>
        <fullName evidence="2">BTB domain-containing protein</fullName>
    </recommendedName>
</protein>
<dbReference type="CDD" id="cd18186">
    <property type="entry name" value="BTB_POZ_ZBTB_KLHL-like"/>
    <property type="match status" value="1"/>
</dbReference>
<feature type="compositionally biased region" description="Basic and acidic residues" evidence="1">
    <location>
        <begin position="266"/>
        <end position="287"/>
    </location>
</feature>
<feature type="domain" description="BTB" evidence="2">
    <location>
        <begin position="16"/>
        <end position="72"/>
    </location>
</feature>
<dbReference type="InterPro" id="IPR011333">
    <property type="entry name" value="SKP1/BTB/POZ_sf"/>
</dbReference>
<dbReference type="Pfam" id="PF00651">
    <property type="entry name" value="BTB"/>
    <property type="match status" value="1"/>
</dbReference>
<dbReference type="PANTHER" id="PTHR24410:SF23">
    <property type="entry name" value="BTB DOMAIN-CONTAINING PROTEIN-RELATED"/>
    <property type="match status" value="1"/>
</dbReference>
<dbReference type="PROSITE" id="PS50097">
    <property type="entry name" value="BTB"/>
    <property type="match status" value="1"/>
</dbReference>
<proteinExistence type="predicted"/>
<sequence length="287" mass="32608">MPILDTAEYWGEEDFADVTVVVGDTTFRCHRFILAKNSLYFARIFAGAFITITKLENGFPPEAVEAVLKYIYGKLWYDPRRFATSKHRLWRKLCHCLEVVKVAKVLQAQRCVIAVIDFLNSTSPEETFVNSGPGLRSNRVYDTMELLTSYREVHDSIAAVEQRFRRRHLDTLYGERLLLNRIANDPNLARQHLQHLADCVHLLNEMDPVAPRAEVILATSSPVVPRFGVSLVTSSPDRSKPGILLSEAPSPSSPVTQKETRKRVRRSDTHPVSPEKKARKCHELSDV</sequence>
<dbReference type="Gene3D" id="3.30.710.10">
    <property type="entry name" value="Potassium Channel Kv1.1, Chain A"/>
    <property type="match status" value="1"/>
</dbReference>
<accession>A0AAE0TNB0</accession>
<dbReference type="SMART" id="SM00225">
    <property type="entry name" value="BTB"/>
    <property type="match status" value="1"/>
</dbReference>
<dbReference type="SUPFAM" id="SSF54695">
    <property type="entry name" value="POZ domain"/>
    <property type="match status" value="1"/>
</dbReference>
<dbReference type="AlphaFoldDB" id="A0AAE0TNB0"/>
<evidence type="ECO:0000313" key="4">
    <source>
        <dbReference type="Proteomes" id="UP001274830"/>
    </source>
</evidence>
<evidence type="ECO:0000256" key="1">
    <source>
        <dbReference type="SAM" id="MobiDB-lite"/>
    </source>
</evidence>
<organism evidence="3 4">
    <name type="scientific">Recurvomyces mirabilis</name>
    <dbReference type="NCBI Taxonomy" id="574656"/>
    <lineage>
        <taxon>Eukaryota</taxon>
        <taxon>Fungi</taxon>
        <taxon>Dikarya</taxon>
        <taxon>Ascomycota</taxon>
        <taxon>Pezizomycotina</taxon>
        <taxon>Dothideomycetes</taxon>
        <taxon>Dothideomycetidae</taxon>
        <taxon>Mycosphaerellales</taxon>
        <taxon>Teratosphaeriaceae</taxon>
        <taxon>Recurvomyces</taxon>
    </lineage>
</organism>
<name>A0AAE0TNB0_9PEZI</name>
<dbReference type="InterPro" id="IPR051481">
    <property type="entry name" value="BTB-POZ/Galectin-3-binding"/>
</dbReference>
<dbReference type="InterPro" id="IPR000210">
    <property type="entry name" value="BTB/POZ_dom"/>
</dbReference>
<keyword evidence="4" id="KW-1185">Reference proteome</keyword>
<gene>
    <name evidence="3" type="ORF">LTR78_010255</name>
</gene>
<dbReference type="EMBL" id="JAUTXT010000069">
    <property type="protein sequence ID" value="KAK3669874.1"/>
    <property type="molecule type" value="Genomic_DNA"/>
</dbReference>
<feature type="region of interest" description="Disordered" evidence="1">
    <location>
        <begin position="234"/>
        <end position="287"/>
    </location>
</feature>
<reference evidence="3" key="1">
    <citation type="submission" date="2023-07" db="EMBL/GenBank/DDBJ databases">
        <title>Black Yeasts Isolated from many extreme environments.</title>
        <authorList>
            <person name="Coleine C."/>
            <person name="Stajich J.E."/>
            <person name="Selbmann L."/>
        </authorList>
    </citation>
    <scope>NUCLEOTIDE SEQUENCE</scope>
    <source>
        <strain evidence="3">CCFEE 5485</strain>
    </source>
</reference>
<evidence type="ECO:0000259" key="2">
    <source>
        <dbReference type="PROSITE" id="PS50097"/>
    </source>
</evidence>
<evidence type="ECO:0000313" key="3">
    <source>
        <dbReference type="EMBL" id="KAK3669874.1"/>
    </source>
</evidence>
<comment type="caution">
    <text evidence="3">The sequence shown here is derived from an EMBL/GenBank/DDBJ whole genome shotgun (WGS) entry which is preliminary data.</text>
</comment>
<dbReference type="PANTHER" id="PTHR24410">
    <property type="entry name" value="HL07962P-RELATED"/>
    <property type="match status" value="1"/>
</dbReference>